<evidence type="ECO:0000259" key="6">
    <source>
        <dbReference type="PROSITE" id="PS51352"/>
    </source>
</evidence>
<dbReference type="eggNOG" id="COG1999">
    <property type="taxonomic scope" value="Bacteria"/>
</dbReference>
<organism evidence="7 8">
    <name type="scientific">marine gamma proteobacterium HTCC2143</name>
    <dbReference type="NCBI Taxonomy" id="247633"/>
    <lineage>
        <taxon>Bacteria</taxon>
        <taxon>Pseudomonadati</taxon>
        <taxon>Pseudomonadota</taxon>
        <taxon>Gammaproteobacteria</taxon>
        <taxon>Cellvibrionales</taxon>
        <taxon>Spongiibacteraceae</taxon>
        <taxon>BD1-7 clade</taxon>
    </lineage>
</organism>
<keyword evidence="5" id="KW-0472">Membrane</keyword>
<accession>A0Y9C4</accession>
<feature type="disulfide bond" description="Redox-active" evidence="4">
    <location>
        <begin position="101"/>
        <end position="105"/>
    </location>
</feature>
<evidence type="ECO:0000256" key="5">
    <source>
        <dbReference type="SAM" id="Phobius"/>
    </source>
</evidence>
<dbReference type="SUPFAM" id="SSF52833">
    <property type="entry name" value="Thioredoxin-like"/>
    <property type="match status" value="1"/>
</dbReference>
<keyword evidence="2 3" id="KW-0186">Copper</keyword>
<comment type="caution">
    <text evidence="7">The sequence shown here is derived from an EMBL/GenBank/DDBJ whole genome shotgun (WGS) entry which is preliminary data.</text>
</comment>
<dbReference type="InterPro" id="IPR003782">
    <property type="entry name" value="SCO1/SenC"/>
</dbReference>
<name>A0Y9C4_9GAMM</name>
<dbReference type="EMBL" id="AAVT01000001">
    <property type="protein sequence ID" value="EAW32728.1"/>
    <property type="molecule type" value="Genomic_DNA"/>
</dbReference>
<evidence type="ECO:0000256" key="1">
    <source>
        <dbReference type="ARBA" id="ARBA00010996"/>
    </source>
</evidence>
<dbReference type="InterPro" id="IPR013766">
    <property type="entry name" value="Thioredoxin_domain"/>
</dbReference>
<dbReference type="Gene3D" id="3.40.30.10">
    <property type="entry name" value="Glutaredoxin"/>
    <property type="match status" value="1"/>
</dbReference>
<dbReference type="CDD" id="cd02968">
    <property type="entry name" value="SCO"/>
    <property type="match status" value="1"/>
</dbReference>
<evidence type="ECO:0000313" key="8">
    <source>
        <dbReference type="Proteomes" id="UP000004931"/>
    </source>
</evidence>
<proteinExistence type="inferred from homology"/>
<evidence type="ECO:0000256" key="4">
    <source>
        <dbReference type="PIRSR" id="PIRSR603782-2"/>
    </source>
</evidence>
<comment type="similarity">
    <text evidence="1">Belongs to the SCO1/2 family.</text>
</comment>
<dbReference type="AlphaFoldDB" id="A0Y9C4"/>
<dbReference type="STRING" id="247633.GP2143_15771"/>
<dbReference type="Proteomes" id="UP000004931">
    <property type="component" value="Unassembled WGS sequence"/>
</dbReference>
<keyword evidence="3" id="KW-0479">Metal-binding</keyword>
<dbReference type="PANTHER" id="PTHR12151">
    <property type="entry name" value="ELECTRON TRANSPORT PROTIN SCO1/SENC FAMILY MEMBER"/>
    <property type="match status" value="1"/>
</dbReference>
<keyword evidence="8" id="KW-1185">Reference proteome</keyword>
<feature type="binding site" evidence="3">
    <location>
        <position position="191"/>
    </location>
    <ligand>
        <name>Cu cation</name>
        <dbReference type="ChEBI" id="CHEBI:23378"/>
    </ligand>
</feature>
<feature type="binding site" evidence="3">
    <location>
        <position position="105"/>
    </location>
    <ligand>
        <name>Cu cation</name>
        <dbReference type="ChEBI" id="CHEBI:23378"/>
    </ligand>
</feature>
<sequence length="229" mass="25551">MADTVMTNAKKNDVPPVQKRGIYLTVGIALLFVAVILGIFIHGMTRPQILSDADLKAKGTFLFDNPRSFKPFSLVDYNNQSFSPENLQGKWSLVFFGFTFCPDVCPTTLALLNRFYQQQQEAGMAEDLQIILVSVDPGRDTPEKLSLYVKYFNPEFLGVTGEFLDLHRFATQLNIPFSKVPGGGENYTVEHGGNVAIINPNGHYIGFFRAPLTLGKFNIGYESIRATRD</sequence>
<feature type="transmembrane region" description="Helical" evidence="5">
    <location>
        <begin position="21"/>
        <end position="41"/>
    </location>
</feature>
<feature type="domain" description="Thioredoxin" evidence="6">
    <location>
        <begin position="63"/>
        <end position="229"/>
    </location>
</feature>
<keyword evidence="4" id="KW-1015">Disulfide bond</keyword>
<keyword evidence="5" id="KW-1133">Transmembrane helix</keyword>
<evidence type="ECO:0000256" key="3">
    <source>
        <dbReference type="PIRSR" id="PIRSR603782-1"/>
    </source>
</evidence>
<dbReference type="Pfam" id="PF02630">
    <property type="entry name" value="SCO1-SenC"/>
    <property type="match status" value="1"/>
</dbReference>
<dbReference type="PROSITE" id="PS51352">
    <property type="entry name" value="THIOREDOXIN_2"/>
    <property type="match status" value="1"/>
</dbReference>
<protein>
    <submittedName>
        <fullName evidence="7">Electron transport protein SCO1/SenC</fullName>
    </submittedName>
</protein>
<feature type="binding site" evidence="3">
    <location>
        <position position="101"/>
    </location>
    <ligand>
        <name>Cu cation</name>
        <dbReference type="ChEBI" id="CHEBI:23378"/>
    </ligand>
</feature>
<evidence type="ECO:0000313" key="7">
    <source>
        <dbReference type="EMBL" id="EAW32728.1"/>
    </source>
</evidence>
<dbReference type="InterPro" id="IPR036249">
    <property type="entry name" value="Thioredoxin-like_sf"/>
</dbReference>
<keyword evidence="5" id="KW-0812">Transmembrane</keyword>
<evidence type="ECO:0000256" key="2">
    <source>
        <dbReference type="ARBA" id="ARBA00023008"/>
    </source>
</evidence>
<dbReference type="GO" id="GO:0046872">
    <property type="term" value="F:metal ion binding"/>
    <property type="evidence" value="ECO:0007669"/>
    <property type="project" value="UniProtKB-KW"/>
</dbReference>
<reference evidence="7 8" key="1">
    <citation type="journal article" date="2010" name="J. Bacteriol.">
        <title>Genome sequence of the oligotrophic marine Gammaproteobacterium HTCC2143, isolated from the Oregon Coast.</title>
        <authorList>
            <person name="Oh H.M."/>
            <person name="Kang I."/>
            <person name="Ferriera S."/>
            <person name="Giovannoni S.J."/>
            <person name="Cho J.C."/>
        </authorList>
    </citation>
    <scope>NUCLEOTIDE SEQUENCE [LARGE SCALE GENOMIC DNA]</scope>
    <source>
        <strain evidence="7 8">HTCC2143</strain>
    </source>
</reference>
<gene>
    <name evidence="7" type="ORF">GP2143_15771</name>
</gene>
<dbReference type="PANTHER" id="PTHR12151:SF25">
    <property type="entry name" value="LINALOOL DEHYDRATASE_ISOMERASE DOMAIN-CONTAINING PROTEIN"/>
    <property type="match status" value="1"/>
</dbReference>